<evidence type="ECO:0000313" key="2">
    <source>
        <dbReference type="Proteomes" id="UP000007798"/>
    </source>
</evidence>
<reference evidence="1 2" key="1">
    <citation type="journal article" date="2007" name="Nature">
        <title>Evolution of genes and genomes on the Drosophila phylogeny.</title>
        <authorList>
            <consortium name="Drosophila 12 Genomes Consortium"/>
            <person name="Clark A.G."/>
            <person name="Eisen M.B."/>
            <person name="Smith D.R."/>
            <person name="Bergman C.M."/>
            <person name="Oliver B."/>
            <person name="Markow T.A."/>
            <person name="Kaufman T.C."/>
            <person name="Kellis M."/>
            <person name="Gelbart W."/>
            <person name="Iyer V.N."/>
            <person name="Pollard D.A."/>
            <person name="Sackton T.B."/>
            <person name="Larracuente A.M."/>
            <person name="Singh N.D."/>
            <person name="Abad J.P."/>
            <person name="Abt D.N."/>
            <person name="Adryan B."/>
            <person name="Aguade M."/>
            <person name="Akashi H."/>
            <person name="Anderson W.W."/>
            <person name="Aquadro C.F."/>
            <person name="Ardell D.H."/>
            <person name="Arguello R."/>
            <person name="Artieri C.G."/>
            <person name="Barbash D.A."/>
            <person name="Barker D."/>
            <person name="Barsanti P."/>
            <person name="Batterham P."/>
            <person name="Batzoglou S."/>
            <person name="Begun D."/>
            <person name="Bhutkar A."/>
            <person name="Blanco E."/>
            <person name="Bosak S.A."/>
            <person name="Bradley R.K."/>
            <person name="Brand A.D."/>
            <person name="Brent M.R."/>
            <person name="Brooks A.N."/>
            <person name="Brown R.H."/>
            <person name="Butlin R.K."/>
            <person name="Caggese C."/>
            <person name="Calvi B.R."/>
            <person name="Bernardo de Carvalho A."/>
            <person name="Caspi A."/>
            <person name="Castrezana S."/>
            <person name="Celniker S.E."/>
            <person name="Chang J.L."/>
            <person name="Chapple C."/>
            <person name="Chatterji S."/>
            <person name="Chinwalla A."/>
            <person name="Civetta A."/>
            <person name="Clifton S.W."/>
            <person name="Comeron J.M."/>
            <person name="Costello J.C."/>
            <person name="Coyne J.A."/>
            <person name="Daub J."/>
            <person name="David R.G."/>
            <person name="Delcher A.L."/>
            <person name="Delehaunty K."/>
            <person name="Do C.B."/>
            <person name="Ebling H."/>
            <person name="Edwards K."/>
            <person name="Eickbush T."/>
            <person name="Evans J.D."/>
            <person name="Filipski A."/>
            <person name="Findeiss S."/>
            <person name="Freyhult E."/>
            <person name="Fulton L."/>
            <person name="Fulton R."/>
            <person name="Garcia A.C."/>
            <person name="Gardiner A."/>
            <person name="Garfield D.A."/>
            <person name="Garvin B.E."/>
            <person name="Gibson G."/>
            <person name="Gilbert D."/>
            <person name="Gnerre S."/>
            <person name="Godfrey J."/>
            <person name="Good R."/>
            <person name="Gotea V."/>
            <person name="Gravely B."/>
            <person name="Greenberg A.J."/>
            <person name="Griffiths-Jones S."/>
            <person name="Gross S."/>
            <person name="Guigo R."/>
            <person name="Gustafson E.A."/>
            <person name="Haerty W."/>
            <person name="Hahn M.W."/>
            <person name="Halligan D.L."/>
            <person name="Halpern A.L."/>
            <person name="Halter G.M."/>
            <person name="Han M.V."/>
            <person name="Heger A."/>
            <person name="Hillier L."/>
            <person name="Hinrichs A.S."/>
            <person name="Holmes I."/>
            <person name="Hoskins R.A."/>
            <person name="Hubisz M.J."/>
            <person name="Hultmark D."/>
            <person name="Huntley M.A."/>
            <person name="Jaffe D.B."/>
            <person name="Jagadeeshan S."/>
            <person name="Jeck W.R."/>
            <person name="Johnson J."/>
            <person name="Jones C.D."/>
            <person name="Jordan W.C."/>
            <person name="Karpen G.H."/>
            <person name="Kataoka E."/>
            <person name="Keightley P.D."/>
            <person name="Kheradpour P."/>
            <person name="Kirkness E.F."/>
            <person name="Koerich L.B."/>
            <person name="Kristiansen K."/>
            <person name="Kudrna D."/>
            <person name="Kulathinal R.J."/>
            <person name="Kumar S."/>
            <person name="Kwok R."/>
            <person name="Lander E."/>
            <person name="Langley C.H."/>
            <person name="Lapoint R."/>
            <person name="Lazzaro B.P."/>
            <person name="Lee S.J."/>
            <person name="Levesque L."/>
            <person name="Li R."/>
            <person name="Lin C.F."/>
            <person name="Lin M.F."/>
            <person name="Lindblad-Toh K."/>
            <person name="Llopart A."/>
            <person name="Long M."/>
            <person name="Low L."/>
            <person name="Lozovsky E."/>
            <person name="Lu J."/>
            <person name="Luo M."/>
            <person name="Machado C.A."/>
            <person name="Makalowski W."/>
            <person name="Marzo M."/>
            <person name="Matsuda M."/>
            <person name="Matzkin L."/>
            <person name="McAllister B."/>
            <person name="McBride C.S."/>
            <person name="McKernan B."/>
            <person name="McKernan K."/>
            <person name="Mendez-Lago M."/>
            <person name="Minx P."/>
            <person name="Mollenhauer M.U."/>
            <person name="Montooth K."/>
            <person name="Mount S.M."/>
            <person name="Mu X."/>
            <person name="Myers E."/>
            <person name="Negre B."/>
            <person name="Newfeld S."/>
            <person name="Nielsen R."/>
            <person name="Noor M.A."/>
            <person name="O'Grady P."/>
            <person name="Pachter L."/>
            <person name="Papaceit M."/>
            <person name="Parisi M.J."/>
            <person name="Parisi M."/>
            <person name="Parts L."/>
            <person name="Pedersen J.S."/>
            <person name="Pesole G."/>
            <person name="Phillippy A.M."/>
            <person name="Ponting C.P."/>
            <person name="Pop M."/>
            <person name="Porcelli D."/>
            <person name="Powell J.R."/>
            <person name="Prohaska S."/>
            <person name="Pruitt K."/>
            <person name="Puig M."/>
            <person name="Quesneville H."/>
            <person name="Ram K.R."/>
            <person name="Rand D."/>
            <person name="Rasmussen M.D."/>
            <person name="Reed L.K."/>
            <person name="Reenan R."/>
            <person name="Reily A."/>
            <person name="Remington K.A."/>
            <person name="Rieger T.T."/>
            <person name="Ritchie M.G."/>
            <person name="Robin C."/>
            <person name="Rogers Y.H."/>
            <person name="Rohde C."/>
            <person name="Rozas J."/>
            <person name="Rubenfield M.J."/>
            <person name="Ruiz A."/>
            <person name="Russo S."/>
            <person name="Salzberg S.L."/>
            <person name="Sanchez-Gracia A."/>
            <person name="Saranga D.J."/>
            <person name="Sato H."/>
            <person name="Schaeffer S.W."/>
            <person name="Schatz M.C."/>
            <person name="Schlenke T."/>
            <person name="Schwartz R."/>
            <person name="Segarra C."/>
            <person name="Singh R.S."/>
            <person name="Sirot L."/>
            <person name="Sirota M."/>
            <person name="Sisneros N.B."/>
            <person name="Smith C.D."/>
            <person name="Smith T.F."/>
            <person name="Spieth J."/>
            <person name="Stage D.E."/>
            <person name="Stark A."/>
            <person name="Stephan W."/>
            <person name="Strausberg R.L."/>
            <person name="Strempel S."/>
            <person name="Sturgill D."/>
            <person name="Sutton G."/>
            <person name="Sutton G.G."/>
            <person name="Tao W."/>
            <person name="Teichmann S."/>
            <person name="Tobari Y.N."/>
            <person name="Tomimura Y."/>
            <person name="Tsolas J.M."/>
            <person name="Valente V.L."/>
            <person name="Venter E."/>
            <person name="Venter J.C."/>
            <person name="Vicario S."/>
            <person name="Vieira F.G."/>
            <person name="Vilella A.J."/>
            <person name="Villasante A."/>
            <person name="Walenz B."/>
            <person name="Wang J."/>
            <person name="Wasserman M."/>
            <person name="Watts T."/>
            <person name="Wilson D."/>
            <person name="Wilson R.K."/>
            <person name="Wing R.A."/>
            <person name="Wolfner M.F."/>
            <person name="Wong A."/>
            <person name="Wong G.K."/>
            <person name="Wu C.I."/>
            <person name="Wu G."/>
            <person name="Yamamoto D."/>
            <person name="Yang H.P."/>
            <person name="Yang S.P."/>
            <person name="Yorke J.A."/>
            <person name="Yoshida K."/>
            <person name="Zdobnov E."/>
            <person name="Zhang P."/>
            <person name="Zhang Y."/>
            <person name="Zimin A.V."/>
            <person name="Baldwin J."/>
            <person name="Abdouelleil A."/>
            <person name="Abdulkadir J."/>
            <person name="Abebe A."/>
            <person name="Abera B."/>
            <person name="Abreu J."/>
            <person name="Acer S.C."/>
            <person name="Aftuck L."/>
            <person name="Alexander A."/>
            <person name="An P."/>
            <person name="Anderson E."/>
            <person name="Anderson S."/>
            <person name="Arachi H."/>
            <person name="Azer M."/>
            <person name="Bachantsang P."/>
            <person name="Barry A."/>
            <person name="Bayul T."/>
            <person name="Berlin A."/>
            <person name="Bessette D."/>
            <person name="Bloom T."/>
            <person name="Blye J."/>
            <person name="Boguslavskiy L."/>
            <person name="Bonnet C."/>
            <person name="Boukhgalter B."/>
            <person name="Bourzgui I."/>
            <person name="Brown A."/>
            <person name="Cahill P."/>
            <person name="Channer S."/>
            <person name="Cheshatsang Y."/>
            <person name="Chuda L."/>
            <person name="Citroen M."/>
            <person name="Collymore A."/>
            <person name="Cooke P."/>
            <person name="Costello M."/>
            <person name="D'Aco K."/>
            <person name="Daza R."/>
            <person name="De Haan G."/>
            <person name="DeGray S."/>
            <person name="DeMaso C."/>
            <person name="Dhargay N."/>
            <person name="Dooley K."/>
            <person name="Dooley E."/>
            <person name="Doricent M."/>
            <person name="Dorje P."/>
            <person name="Dorjee K."/>
            <person name="Dupes A."/>
            <person name="Elong R."/>
            <person name="Falk J."/>
            <person name="Farina A."/>
            <person name="Faro S."/>
            <person name="Ferguson D."/>
            <person name="Fisher S."/>
            <person name="Foley C.D."/>
            <person name="Franke A."/>
            <person name="Friedrich D."/>
            <person name="Gadbois L."/>
            <person name="Gearin G."/>
            <person name="Gearin C.R."/>
            <person name="Giannoukos G."/>
            <person name="Goode T."/>
            <person name="Graham J."/>
            <person name="Grandbois E."/>
            <person name="Grewal S."/>
            <person name="Gyaltsen K."/>
            <person name="Hafez N."/>
            <person name="Hagos B."/>
            <person name="Hall J."/>
            <person name="Henson C."/>
            <person name="Hollinger A."/>
            <person name="Honan T."/>
            <person name="Huard M.D."/>
            <person name="Hughes L."/>
            <person name="Hurhula B."/>
            <person name="Husby M.E."/>
            <person name="Kamat A."/>
            <person name="Kanga B."/>
            <person name="Kashin S."/>
            <person name="Khazanovich D."/>
            <person name="Kisner P."/>
            <person name="Lance K."/>
            <person name="Lara M."/>
            <person name="Lee W."/>
            <person name="Lennon N."/>
            <person name="Letendre F."/>
            <person name="LeVine R."/>
            <person name="Lipovsky A."/>
            <person name="Liu X."/>
            <person name="Liu J."/>
            <person name="Liu S."/>
            <person name="Lokyitsang T."/>
            <person name="Lokyitsang Y."/>
            <person name="Lubonja R."/>
            <person name="Lui A."/>
            <person name="MacDonald P."/>
            <person name="Magnisalis V."/>
            <person name="Maru K."/>
            <person name="Matthews C."/>
            <person name="McCusker W."/>
            <person name="McDonough S."/>
            <person name="Mehta T."/>
            <person name="Meldrim J."/>
            <person name="Meneus L."/>
            <person name="Mihai O."/>
            <person name="Mihalev A."/>
            <person name="Mihova T."/>
            <person name="Mittelman R."/>
            <person name="Mlenga V."/>
            <person name="Montmayeur A."/>
            <person name="Mulrain L."/>
            <person name="Navidi A."/>
            <person name="Naylor J."/>
            <person name="Negash T."/>
            <person name="Nguyen T."/>
            <person name="Nguyen N."/>
            <person name="Nicol R."/>
            <person name="Norbu C."/>
            <person name="Norbu N."/>
            <person name="Novod N."/>
            <person name="O'Neill B."/>
            <person name="Osman S."/>
            <person name="Markiewicz E."/>
            <person name="Oyono O.L."/>
            <person name="Patti C."/>
            <person name="Phunkhang P."/>
            <person name="Pierre F."/>
            <person name="Priest M."/>
            <person name="Raghuraman S."/>
            <person name="Rege F."/>
            <person name="Reyes R."/>
            <person name="Rise C."/>
            <person name="Rogov P."/>
            <person name="Ross K."/>
            <person name="Ryan E."/>
            <person name="Settipalli S."/>
            <person name="Shea T."/>
            <person name="Sherpa N."/>
            <person name="Shi L."/>
            <person name="Shih D."/>
            <person name="Sparrow T."/>
            <person name="Spaulding J."/>
            <person name="Stalker J."/>
            <person name="Stange-Thomann N."/>
            <person name="Stavropoulos S."/>
            <person name="Stone C."/>
            <person name="Strader C."/>
            <person name="Tesfaye S."/>
            <person name="Thomson T."/>
            <person name="Thoulutsang Y."/>
            <person name="Thoulutsang D."/>
            <person name="Topham K."/>
            <person name="Topping I."/>
            <person name="Tsamla T."/>
            <person name="Vassiliev H."/>
            <person name="Vo A."/>
            <person name="Wangchuk T."/>
            <person name="Wangdi T."/>
            <person name="Weiand M."/>
            <person name="Wilkinson J."/>
            <person name="Wilson A."/>
            <person name="Yadav S."/>
            <person name="Young G."/>
            <person name="Yu Q."/>
            <person name="Zembek L."/>
            <person name="Zhong D."/>
            <person name="Zimmer A."/>
            <person name="Zwirko Z."/>
            <person name="Jaffe D.B."/>
            <person name="Alvarez P."/>
            <person name="Brockman W."/>
            <person name="Butler J."/>
            <person name="Chin C."/>
            <person name="Gnerre S."/>
            <person name="Grabherr M."/>
            <person name="Kleber M."/>
            <person name="Mauceli E."/>
            <person name="MacCallum I."/>
        </authorList>
    </citation>
    <scope>NUCLEOTIDE SEQUENCE [LARGE SCALE GENOMIC DNA]</scope>
    <source>
        <strain evidence="2">Tucson 14030-0811.24</strain>
    </source>
</reference>
<dbReference type="EMBL" id="CH964272">
    <property type="protein sequence ID" value="KRF99984.1"/>
    <property type="molecule type" value="Genomic_DNA"/>
</dbReference>
<evidence type="ECO:0000313" key="1">
    <source>
        <dbReference type="EMBL" id="KRF99984.1"/>
    </source>
</evidence>
<dbReference type="InParanoid" id="A0A0Q9X5A5"/>
<dbReference type="Pfam" id="PF00612">
    <property type="entry name" value="IQ"/>
    <property type="match status" value="2"/>
</dbReference>
<accession>A0A0Q9X5A5</accession>
<protein>
    <submittedName>
        <fullName evidence="1">Uncharacterized protein</fullName>
    </submittedName>
</protein>
<dbReference type="STRING" id="7260.A0A0Q9X5A5"/>
<sequence>MKKAAIVIQKWWRRFFQMNYYYHRTEEIMQKCILDYYHKSATKIQALFRGWWSRKYLYDFFQLKRINIHTLSELLFCIACEMKAMKYKGLLPGVYSLRNSPYVFFI</sequence>
<dbReference type="OrthoDB" id="190375at2759"/>
<dbReference type="KEGG" id="dwi:26529434"/>
<dbReference type="SMART" id="SM00015">
    <property type="entry name" value="IQ"/>
    <property type="match status" value="2"/>
</dbReference>
<keyword evidence="2" id="KW-1185">Reference proteome</keyword>
<dbReference type="AlphaFoldDB" id="A0A0Q9X5A5"/>
<proteinExistence type="predicted"/>
<gene>
    <name evidence="1" type="primary">Dwil\GK27432</name>
    <name evidence="1" type="ORF">Dwil_GK27432</name>
</gene>
<dbReference type="Gene3D" id="1.20.5.190">
    <property type="match status" value="1"/>
</dbReference>
<organism evidence="1 2">
    <name type="scientific">Drosophila willistoni</name>
    <name type="common">Fruit fly</name>
    <dbReference type="NCBI Taxonomy" id="7260"/>
    <lineage>
        <taxon>Eukaryota</taxon>
        <taxon>Metazoa</taxon>
        <taxon>Ecdysozoa</taxon>
        <taxon>Arthropoda</taxon>
        <taxon>Hexapoda</taxon>
        <taxon>Insecta</taxon>
        <taxon>Pterygota</taxon>
        <taxon>Neoptera</taxon>
        <taxon>Endopterygota</taxon>
        <taxon>Diptera</taxon>
        <taxon>Brachycera</taxon>
        <taxon>Muscomorpha</taxon>
        <taxon>Ephydroidea</taxon>
        <taxon>Drosophilidae</taxon>
        <taxon>Drosophila</taxon>
        <taxon>Sophophora</taxon>
    </lineage>
</organism>
<dbReference type="InterPro" id="IPR000048">
    <property type="entry name" value="IQ_motif_EF-hand-BS"/>
</dbReference>
<name>A0A0Q9X5A5_DROWI</name>
<dbReference type="Proteomes" id="UP000007798">
    <property type="component" value="Unassembled WGS sequence"/>
</dbReference>
<dbReference type="PROSITE" id="PS50096">
    <property type="entry name" value="IQ"/>
    <property type="match status" value="1"/>
</dbReference>